<evidence type="ECO:0000313" key="3">
    <source>
        <dbReference type="EMBL" id="CAD8052489.1"/>
    </source>
</evidence>
<organism evidence="3 4">
    <name type="scientific">Paramecium primaurelia</name>
    <dbReference type="NCBI Taxonomy" id="5886"/>
    <lineage>
        <taxon>Eukaryota</taxon>
        <taxon>Sar</taxon>
        <taxon>Alveolata</taxon>
        <taxon>Ciliophora</taxon>
        <taxon>Intramacronucleata</taxon>
        <taxon>Oligohymenophorea</taxon>
        <taxon>Peniculida</taxon>
        <taxon>Parameciidae</taxon>
        <taxon>Paramecium</taxon>
    </lineage>
</organism>
<dbReference type="InterPro" id="IPR012020">
    <property type="entry name" value="ABHD4"/>
</dbReference>
<dbReference type="PANTHER" id="PTHR10794">
    <property type="entry name" value="ABHYDROLASE DOMAIN-CONTAINING PROTEIN"/>
    <property type="match status" value="1"/>
</dbReference>
<name>A0A8S1KBE3_PARPR</name>
<reference evidence="3" key="1">
    <citation type="submission" date="2021-01" db="EMBL/GenBank/DDBJ databases">
        <authorList>
            <consortium name="Genoscope - CEA"/>
            <person name="William W."/>
        </authorList>
    </citation>
    <scope>NUCLEOTIDE SEQUENCE</scope>
</reference>
<keyword evidence="1" id="KW-0812">Transmembrane</keyword>
<protein>
    <recommendedName>
        <fullName evidence="2">Serine aminopeptidase S33 domain-containing protein</fullName>
    </recommendedName>
</protein>
<dbReference type="PANTHER" id="PTHR10794:SF63">
    <property type="entry name" value="ALPHA_BETA HYDROLASE 1, ISOFORM A"/>
    <property type="match status" value="1"/>
</dbReference>
<dbReference type="OMA" id="LDWHGPH"/>
<keyword evidence="1" id="KW-0472">Membrane</keyword>
<accession>A0A8S1KBE3</accession>
<dbReference type="PIRSF" id="PIRSF005211">
    <property type="entry name" value="Ab_hydro_YheT"/>
    <property type="match status" value="1"/>
</dbReference>
<dbReference type="GO" id="GO:0034338">
    <property type="term" value="F:short-chain carboxylesterase activity"/>
    <property type="evidence" value="ECO:0007669"/>
    <property type="project" value="TreeGrafter"/>
</dbReference>
<dbReference type="Proteomes" id="UP000688137">
    <property type="component" value="Unassembled WGS sequence"/>
</dbReference>
<comment type="caution">
    <text evidence="3">The sequence shown here is derived from an EMBL/GenBank/DDBJ whole genome shotgun (WGS) entry which is preliminary data.</text>
</comment>
<dbReference type="InterPro" id="IPR050960">
    <property type="entry name" value="AB_hydrolase_4_sf"/>
</dbReference>
<evidence type="ECO:0000313" key="4">
    <source>
        <dbReference type="Proteomes" id="UP000688137"/>
    </source>
</evidence>
<evidence type="ECO:0000256" key="1">
    <source>
        <dbReference type="SAM" id="Phobius"/>
    </source>
</evidence>
<feature type="domain" description="Serine aminopeptidase S33" evidence="2">
    <location>
        <begin position="127"/>
        <end position="339"/>
    </location>
</feature>
<keyword evidence="1" id="KW-1133">Transmembrane helix</keyword>
<sequence>MSIAQFQDRQRIGWSRTRKWMFYAGLILIGVEIQGNYWNTDILYTFNQTPQNLEIIQKCPTLRQGVYKPTIYLQTAFLQSLYGSKFDPVPYVPMTRVEVPVENGLITIDSLPVNQKFLRSDKSENPKQKTLIILHGLTGASECNYIRHTVLNANRKGFRVYCINMRGYANSRMISAQPTDYSKLDDLLAGVNYIKSQNPDAPLYMLGFSMGSLQLVKFLATYKDVIKGAVAISCPWDIYTLAQEIKKPTKFIYNMAITKNFIRNMKWNIDVYKMSGIDVDQAQKCYRTEDFDELVTKRLLGYENIQDLYKKINCVKEIEQIEVPTLFVSSMNDPVIQSSNIPKDAILNNKNLILALTKNGGHIEWLTGFKAVRWINKPAIEFLNYLDSVNNKNISHY</sequence>
<keyword evidence="4" id="KW-1185">Reference proteome</keyword>
<dbReference type="EMBL" id="CAJJDM010000016">
    <property type="protein sequence ID" value="CAD8052489.1"/>
    <property type="molecule type" value="Genomic_DNA"/>
</dbReference>
<dbReference type="AlphaFoldDB" id="A0A8S1KBE3"/>
<gene>
    <name evidence="3" type="ORF">PPRIM_AZ9-3.1.T0190208</name>
</gene>
<dbReference type="Pfam" id="PF12146">
    <property type="entry name" value="Hydrolase_4"/>
    <property type="match status" value="1"/>
</dbReference>
<proteinExistence type="predicted"/>
<feature type="transmembrane region" description="Helical" evidence="1">
    <location>
        <begin position="20"/>
        <end position="38"/>
    </location>
</feature>
<dbReference type="GO" id="GO:0047372">
    <property type="term" value="F:monoacylglycerol lipase activity"/>
    <property type="evidence" value="ECO:0007669"/>
    <property type="project" value="TreeGrafter"/>
</dbReference>
<dbReference type="InterPro" id="IPR022742">
    <property type="entry name" value="Hydrolase_4"/>
</dbReference>
<evidence type="ECO:0000259" key="2">
    <source>
        <dbReference type="Pfam" id="PF12146"/>
    </source>
</evidence>